<gene>
    <name evidence="6" type="ORF">INT08_06960</name>
</gene>
<dbReference type="PANTHER" id="PTHR43553:SF24">
    <property type="entry name" value="ENERGY-COUPLING FACTOR TRANSPORTER ATP-BINDING PROTEIN ECFA1"/>
    <property type="match status" value="1"/>
</dbReference>
<comment type="caution">
    <text evidence="6">The sequence shown here is derived from an EMBL/GenBank/DDBJ whole genome shotgun (WGS) entry which is preliminary data.</text>
</comment>
<evidence type="ECO:0000256" key="1">
    <source>
        <dbReference type="ARBA" id="ARBA00005417"/>
    </source>
</evidence>
<dbReference type="InterPro" id="IPR027417">
    <property type="entry name" value="P-loop_NTPase"/>
</dbReference>
<dbReference type="Proteomes" id="UP000619838">
    <property type="component" value="Unassembled WGS sequence"/>
</dbReference>
<keyword evidence="2" id="KW-0813">Transport</keyword>
<feature type="domain" description="ABC transporter" evidence="5">
    <location>
        <begin position="4"/>
        <end position="215"/>
    </location>
</feature>
<proteinExistence type="inferred from homology"/>
<evidence type="ECO:0000313" key="7">
    <source>
        <dbReference type="Proteomes" id="UP000619838"/>
    </source>
</evidence>
<dbReference type="Pfam" id="PF00005">
    <property type="entry name" value="ABC_tran"/>
    <property type="match status" value="1"/>
</dbReference>
<dbReference type="SUPFAM" id="SSF52540">
    <property type="entry name" value="P-loop containing nucleoside triphosphate hydrolases"/>
    <property type="match status" value="1"/>
</dbReference>
<comment type="similarity">
    <text evidence="1">Belongs to the ABC transporter superfamily.</text>
</comment>
<dbReference type="InterPro" id="IPR003593">
    <property type="entry name" value="AAA+_ATPase"/>
</dbReference>
<dbReference type="InterPro" id="IPR003439">
    <property type="entry name" value="ABC_transporter-like_ATP-bd"/>
</dbReference>
<dbReference type="GO" id="GO:0005524">
    <property type="term" value="F:ATP binding"/>
    <property type="evidence" value="ECO:0007669"/>
    <property type="project" value="UniProtKB-KW"/>
</dbReference>
<name>A0ABR9XT10_9CHLB</name>
<keyword evidence="3" id="KW-0547">Nucleotide-binding</keyword>
<dbReference type="RefSeq" id="WP_175186676.1">
    <property type="nucleotide sequence ID" value="NZ_JABVZQ010000001.1"/>
</dbReference>
<dbReference type="InterPro" id="IPR050095">
    <property type="entry name" value="ECF_ABC_transporter_ATP-bd"/>
</dbReference>
<accession>A0ABR9XT10</accession>
<evidence type="ECO:0000256" key="4">
    <source>
        <dbReference type="ARBA" id="ARBA00022840"/>
    </source>
</evidence>
<evidence type="ECO:0000256" key="3">
    <source>
        <dbReference type="ARBA" id="ARBA00022741"/>
    </source>
</evidence>
<organism evidence="6 7">
    <name type="scientific">Prosthecochloris ethylica</name>
    <dbReference type="NCBI Taxonomy" id="2743976"/>
    <lineage>
        <taxon>Bacteria</taxon>
        <taxon>Pseudomonadati</taxon>
        <taxon>Chlorobiota</taxon>
        <taxon>Chlorobiia</taxon>
        <taxon>Chlorobiales</taxon>
        <taxon>Chlorobiaceae</taxon>
        <taxon>Prosthecochloris</taxon>
    </lineage>
</organism>
<evidence type="ECO:0000259" key="5">
    <source>
        <dbReference type="PROSITE" id="PS50893"/>
    </source>
</evidence>
<sequence>MNCLEIHQLNFSYPGGRRVFRDLNLSVQSGEKAALTGANGAGKSTLFQLLTGLLKPQSGSIVAWGKTVASEEEFRQMRRRTGLMFQDPDDQLICPSVEEDIAFTLLNHGMPPREVAGKVDEICRKLGLAALKTRVPFHLSWGQKQLVSLAGILVTEPQLLLLDEPTAGADDHLKSLMLDHLQQFTGTLLVSSHDSDFLERLCSSAYHISNGSVMR</sequence>
<keyword evidence="4 6" id="KW-0067">ATP-binding</keyword>
<keyword evidence="7" id="KW-1185">Reference proteome</keyword>
<reference evidence="6 7" key="1">
    <citation type="journal article" date="2020" name="Microorganisms">
        <title>Simultaneous Genome Sequencing of Prosthecochloris ethylica and Desulfuromonas acetoxidans within a Syntrophic Mixture Reveals Unique Pili and Protein Interactions.</title>
        <authorList>
            <person name="Kyndt J.A."/>
            <person name="Van Beeumen J.J."/>
            <person name="Meyer T.E."/>
        </authorList>
    </citation>
    <scope>NUCLEOTIDE SEQUENCE [LARGE SCALE GENOMIC DNA]</scope>
    <source>
        <strain evidence="6 7">N3</strain>
    </source>
</reference>
<dbReference type="PANTHER" id="PTHR43553">
    <property type="entry name" value="HEAVY METAL TRANSPORTER"/>
    <property type="match status" value="1"/>
</dbReference>
<evidence type="ECO:0000256" key="2">
    <source>
        <dbReference type="ARBA" id="ARBA00022448"/>
    </source>
</evidence>
<protein>
    <submittedName>
        <fullName evidence="6">ABC transporter ATP-binding protein</fullName>
    </submittedName>
</protein>
<evidence type="ECO:0000313" key="6">
    <source>
        <dbReference type="EMBL" id="MBF0636911.1"/>
    </source>
</evidence>
<dbReference type="PROSITE" id="PS50893">
    <property type="entry name" value="ABC_TRANSPORTER_2"/>
    <property type="match status" value="1"/>
</dbReference>
<dbReference type="Gene3D" id="3.40.50.300">
    <property type="entry name" value="P-loop containing nucleotide triphosphate hydrolases"/>
    <property type="match status" value="1"/>
</dbReference>
<dbReference type="CDD" id="cd03225">
    <property type="entry name" value="ABC_cobalt_CbiO_domain1"/>
    <property type="match status" value="1"/>
</dbReference>
<dbReference type="EMBL" id="JADGII010000009">
    <property type="protein sequence ID" value="MBF0636911.1"/>
    <property type="molecule type" value="Genomic_DNA"/>
</dbReference>
<dbReference type="InterPro" id="IPR015856">
    <property type="entry name" value="ABC_transpr_CbiO/EcfA_su"/>
</dbReference>
<dbReference type="SMART" id="SM00382">
    <property type="entry name" value="AAA"/>
    <property type="match status" value="1"/>
</dbReference>